<dbReference type="STRING" id="323259.Mhun_1354"/>
<dbReference type="CDD" id="cd00075">
    <property type="entry name" value="HATPase"/>
    <property type="match status" value="1"/>
</dbReference>
<dbReference type="InterPro" id="IPR011006">
    <property type="entry name" value="CheY-like_superfamily"/>
</dbReference>
<dbReference type="InterPro" id="IPR001610">
    <property type="entry name" value="PAC"/>
</dbReference>
<keyword evidence="4 12" id="KW-0808">Transferase</keyword>
<dbReference type="Gene3D" id="3.30.450.20">
    <property type="entry name" value="PAS domain"/>
    <property type="match status" value="5"/>
</dbReference>
<dbReference type="InterPro" id="IPR052162">
    <property type="entry name" value="Sensor_kinase/Photoreceptor"/>
</dbReference>
<evidence type="ECO:0000256" key="3">
    <source>
        <dbReference type="ARBA" id="ARBA00022553"/>
    </source>
</evidence>
<dbReference type="Pfam" id="PF00989">
    <property type="entry name" value="PAS"/>
    <property type="match status" value="1"/>
</dbReference>
<dbReference type="GO" id="GO:0000155">
    <property type="term" value="F:phosphorelay sensor kinase activity"/>
    <property type="evidence" value="ECO:0007669"/>
    <property type="project" value="InterPro"/>
</dbReference>
<evidence type="ECO:0000256" key="6">
    <source>
        <dbReference type="PROSITE-ProRule" id="PRU00169"/>
    </source>
</evidence>
<evidence type="ECO:0000259" key="11">
    <source>
        <dbReference type="PROSITE" id="PS50113"/>
    </source>
</evidence>
<evidence type="ECO:0000256" key="4">
    <source>
        <dbReference type="ARBA" id="ARBA00022679"/>
    </source>
</evidence>
<dbReference type="SMART" id="SM00387">
    <property type="entry name" value="HATPase_c"/>
    <property type="match status" value="1"/>
</dbReference>
<feature type="domain" description="PAC" evidence="11">
    <location>
        <begin position="385"/>
        <end position="438"/>
    </location>
</feature>
<feature type="domain" description="Histidine kinase" evidence="8">
    <location>
        <begin position="1072"/>
        <end position="1269"/>
    </location>
</feature>
<dbReference type="PROSITE" id="PS50113">
    <property type="entry name" value="PAC"/>
    <property type="match status" value="2"/>
</dbReference>
<proteinExistence type="predicted"/>
<dbReference type="CDD" id="cd00082">
    <property type="entry name" value="HisKA"/>
    <property type="match status" value="1"/>
</dbReference>
<dbReference type="eggNOG" id="arCOG06192">
    <property type="taxonomic scope" value="Archaea"/>
</dbReference>
<evidence type="ECO:0000259" key="9">
    <source>
        <dbReference type="PROSITE" id="PS50110"/>
    </source>
</evidence>
<dbReference type="CDD" id="cd00156">
    <property type="entry name" value="REC"/>
    <property type="match status" value="1"/>
</dbReference>
<evidence type="ECO:0000259" key="7">
    <source>
        <dbReference type="PROSITE" id="PS50046"/>
    </source>
</evidence>
<organism evidence="12 13">
    <name type="scientific">Methanospirillum hungatei JF-1 (strain ATCC 27890 / DSM 864 / NBRC 100397 / JF-1)</name>
    <dbReference type="NCBI Taxonomy" id="323259"/>
    <lineage>
        <taxon>Archaea</taxon>
        <taxon>Methanobacteriati</taxon>
        <taxon>Methanobacteriota</taxon>
        <taxon>Stenosarchaea group</taxon>
        <taxon>Methanomicrobia</taxon>
        <taxon>Methanomicrobiales</taxon>
        <taxon>Methanospirillaceae</taxon>
        <taxon>Methanospirillum</taxon>
    </lineage>
</organism>
<dbReference type="PROSITE" id="PS50046">
    <property type="entry name" value="PHYTOCHROME_2"/>
    <property type="match status" value="1"/>
</dbReference>
<dbReference type="InterPro" id="IPR003018">
    <property type="entry name" value="GAF"/>
</dbReference>
<dbReference type="OrthoDB" id="8127at2157"/>
<reference evidence="13" key="1">
    <citation type="journal article" date="2016" name="Stand. Genomic Sci.">
        <title>Complete genome sequence of Methanospirillum hungatei type strain JF1.</title>
        <authorList>
            <person name="Gunsalus R.P."/>
            <person name="Cook L.E."/>
            <person name="Crable B."/>
            <person name="Rohlin L."/>
            <person name="McDonald E."/>
            <person name="Mouttaki H."/>
            <person name="Sieber J.R."/>
            <person name="Poweleit N."/>
            <person name="Zhou H."/>
            <person name="Lapidus A.L."/>
            <person name="Daligault H.E."/>
            <person name="Land M."/>
            <person name="Gilna P."/>
            <person name="Ivanova N."/>
            <person name="Kyrpides N."/>
            <person name="Culley D.E."/>
            <person name="McInerney M.J."/>
        </authorList>
    </citation>
    <scope>NUCLEOTIDE SEQUENCE [LARGE SCALE GENOMIC DNA]</scope>
    <source>
        <strain evidence="13">ATCC 27890 / DSM 864 / NBRC 100397 / JF-1</strain>
    </source>
</reference>
<feature type="modified residue" description="4-aspartylphosphate" evidence="6">
    <location>
        <position position="53"/>
    </location>
</feature>
<dbReference type="Pfam" id="PF13426">
    <property type="entry name" value="PAS_9"/>
    <property type="match status" value="1"/>
</dbReference>
<dbReference type="PANTHER" id="PTHR43304:SF1">
    <property type="entry name" value="PAC DOMAIN-CONTAINING PROTEIN"/>
    <property type="match status" value="1"/>
</dbReference>
<feature type="domain" description="PAS" evidence="10">
    <location>
        <begin position="942"/>
        <end position="1012"/>
    </location>
</feature>
<dbReference type="KEGG" id="mhu:Mhun_1354"/>
<evidence type="ECO:0000313" key="12">
    <source>
        <dbReference type="EMBL" id="ABD41094.1"/>
    </source>
</evidence>
<dbReference type="InterPro" id="IPR005467">
    <property type="entry name" value="His_kinase_dom"/>
</dbReference>
<dbReference type="GeneID" id="25393499"/>
<dbReference type="Pfam" id="PF02518">
    <property type="entry name" value="HATPase_c"/>
    <property type="match status" value="1"/>
</dbReference>
<dbReference type="SMART" id="SM00448">
    <property type="entry name" value="REC"/>
    <property type="match status" value="1"/>
</dbReference>
<dbReference type="InterPro" id="IPR001789">
    <property type="entry name" value="Sig_transdc_resp-reg_receiver"/>
</dbReference>
<dbReference type="InterPro" id="IPR003661">
    <property type="entry name" value="HisK_dim/P_dom"/>
</dbReference>
<dbReference type="HOGENOM" id="CLU_000445_114_58_2"/>
<feature type="domain" description="Phytochrome chromophore attachment site" evidence="7">
    <location>
        <begin position="153"/>
        <end position="295"/>
    </location>
</feature>
<dbReference type="InterPro" id="IPR016132">
    <property type="entry name" value="Phyto_chromo_attachment"/>
</dbReference>
<sequence>MISILLVDDDPALLEACRLYLEDTGEYAVDTSLSATEALIRLQQKSYDAIIADYEMPDMNALQFLSIFRRCDPFTPFIVFTGRGREDVVIQALEGGADYYLQKGEDPKTQFEALRDRIAGAVARRKLENAHVRKDRLLAAIAECTRILLMEKEVNQAIQQVLDIIGPATNQDRIYIFQAHTDPKTHELLVSQRFEWTNKGVDSQLDNPDLQNMPFQIVAPYSFDLLHRGKMVSGLVKNHPESEREILAAQGIISILLVPIIVDRKFWGFIGFDNCRTEYEWNKGEKETLLTLANSIGSAIARASVEDDLRKTNEYLENLITNASGPIIVWDPELHITGVNRACEILTGCPAHDLIGKDLSVIFHQQDQERWACLMKSAFNGERWDMVDIPVRHRDGSVKYILWNSSPIYSTAGGPLVATIAQGLDITEKLRLEEEKDAAIKQIKVNFAQQAVLNDGIRNPLAVITGYAELIPEKQIREMIVQQVSQIDSMVTQLDRRWNESESILQYLQKHHNIHMDESCPAITSPEKAPFVSAVPGLHDKGIEELILVLDTLDILIYIIDLESHELIYGNQKARELYGDMVGKPCYQVLQKGQTSPCPFCTNRQLTDSKGPLGTHVWERKNPIDGRWYECHARAIPWINGRLVRLEMAVDISGRKHAEEILLHNEERYRQISSLTSDFAFSCVRYPDGMFHIDWMAGAVEPITGYTIDELKEKQCWRAIVIDEDLPVFDQYVTGLVPGQSATCELWIRHKNGDRIRISCKTRCEQSESPAGVIRLYGGCDDITQTWQVQKALTEREERYHSFSSMIRMMCDTVPDMIWAKDLEKKYLFANKALCEDLLNARDPSEPIGKTDLFFAEREKREHPENPEWHTFGDICRDTDQITMDAGEPRQFDEYGNVKGKFLYLDVHKAPFLNTKGEMIGTVGSARDVTRQKEAEVVLKQNEERFRAIVNAIPDILFTLDENGVYLTCHVNDPALLISPEEELIGKSLHDLLPEPVATRGLSAIQKTLRTGKMQFFEYFLDIQNKKLWFEARIIRSAPREVLAIIRDITEERYNEEALRQSNVKLRLLTSLTRHDIYNKISAVDMFHNLALQSSDPEKIHEYVENARIAGEQIEKIISFTREYENFGIYGTGWLAIQPIVESACEEVECPGITFYNEIPQTLEILTDPIIRKVFTTLLENSIRHGEQVTQIRVRADRSNGDCIIVYEDDGIGIVGEDKEMIFEHGYGKHTGIGLFLAREILSITGLSIRECGTYQHGVRFEITVPTGKWRYGEDT</sequence>
<dbReference type="PANTHER" id="PTHR43304">
    <property type="entry name" value="PHYTOCHROME-LIKE PROTEIN CPH1"/>
    <property type="match status" value="1"/>
</dbReference>
<dbReference type="PROSITE" id="PS50112">
    <property type="entry name" value="PAS"/>
    <property type="match status" value="2"/>
</dbReference>
<feature type="domain" description="PAS" evidence="10">
    <location>
        <begin position="312"/>
        <end position="382"/>
    </location>
</feature>
<dbReference type="InterPro" id="IPR035965">
    <property type="entry name" value="PAS-like_dom_sf"/>
</dbReference>
<dbReference type="eggNOG" id="arCOG02330">
    <property type="taxonomic scope" value="Archaea"/>
</dbReference>
<dbReference type="InterPro" id="IPR003594">
    <property type="entry name" value="HATPase_dom"/>
</dbReference>
<dbReference type="CDD" id="cd00130">
    <property type="entry name" value="PAS"/>
    <property type="match status" value="3"/>
</dbReference>
<dbReference type="AlphaFoldDB" id="Q2FP56"/>
<dbReference type="InterPro" id="IPR029016">
    <property type="entry name" value="GAF-like_dom_sf"/>
</dbReference>
<dbReference type="SUPFAM" id="SSF55781">
    <property type="entry name" value="GAF domain-like"/>
    <property type="match status" value="1"/>
</dbReference>
<gene>
    <name evidence="12" type="ordered locus">Mhun_1354</name>
</gene>
<comment type="catalytic activity">
    <reaction evidence="1">
        <text>ATP + protein L-histidine = ADP + protein N-phospho-L-histidine.</text>
        <dbReference type="EC" id="2.7.13.3"/>
    </reaction>
</comment>
<dbReference type="eggNOG" id="arCOG02385">
    <property type="taxonomic scope" value="Archaea"/>
</dbReference>
<evidence type="ECO:0000256" key="5">
    <source>
        <dbReference type="ARBA" id="ARBA00022777"/>
    </source>
</evidence>
<evidence type="ECO:0000259" key="8">
    <source>
        <dbReference type="PROSITE" id="PS50109"/>
    </source>
</evidence>
<dbReference type="NCBIfam" id="TIGR00229">
    <property type="entry name" value="sensory_box"/>
    <property type="match status" value="2"/>
</dbReference>
<dbReference type="Pfam" id="PF00072">
    <property type="entry name" value="Response_reg"/>
    <property type="match status" value="1"/>
</dbReference>
<dbReference type="InterPro" id="IPR013656">
    <property type="entry name" value="PAS_4"/>
</dbReference>
<dbReference type="Gene3D" id="3.40.50.2300">
    <property type="match status" value="1"/>
</dbReference>
<name>Q2FP56_METHJ</name>
<dbReference type="GO" id="GO:0006355">
    <property type="term" value="P:regulation of DNA-templated transcription"/>
    <property type="evidence" value="ECO:0007669"/>
    <property type="project" value="InterPro"/>
</dbReference>
<keyword evidence="5 12" id="KW-0418">Kinase</keyword>
<dbReference type="SMART" id="SM00065">
    <property type="entry name" value="GAF"/>
    <property type="match status" value="1"/>
</dbReference>
<dbReference type="EC" id="2.7.13.3" evidence="2"/>
<keyword evidence="13" id="KW-1185">Reference proteome</keyword>
<evidence type="ECO:0000256" key="1">
    <source>
        <dbReference type="ARBA" id="ARBA00000085"/>
    </source>
</evidence>
<dbReference type="PROSITE" id="PS50110">
    <property type="entry name" value="RESPONSE_REGULATORY"/>
    <property type="match status" value="1"/>
</dbReference>
<dbReference type="SMART" id="SM00086">
    <property type="entry name" value="PAC"/>
    <property type="match status" value="3"/>
</dbReference>
<dbReference type="eggNOG" id="arCOG06536">
    <property type="taxonomic scope" value="Archaea"/>
</dbReference>
<keyword evidence="3 6" id="KW-0597">Phosphoprotein</keyword>
<dbReference type="InParanoid" id="Q2FP56"/>
<dbReference type="InterPro" id="IPR000700">
    <property type="entry name" value="PAS-assoc_C"/>
</dbReference>
<dbReference type="Pfam" id="PF08448">
    <property type="entry name" value="PAS_4"/>
    <property type="match status" value="2"/>
</dbReference>
<dbReference type="PROSITE" id="PS50109">
    <property type="entry name" value="HIS_KIN"/>
    <property type="match status" value="1"/>
</dbReference>
<feature type="domain" description="PAC" evidence="11">
    <location>
        <begin position="888"/>
        <end position="941"/>
    </location>
</feature>
<accession>Q2FP56</accession>
<dbReference type="Gene3D" id="3.30.565.10">
    <property type="entry name" value="Histidine kinase-like ATPase, C-terminal domain"/>
    <property type="match status" value="1"/>
</dbReference>
<evidence type="ECO:0000259" key="10">
    <source>
        <dbReference type="PROSITE" id="PS50112"/>
    </source>
</evidence>
<dbReference type="Proteomes" id="UP000001941">
    <property type="component" value="Chromosome"/>
</dbReference>
<dbReference type="SUPFAM" id="SSF52172">
    <property type="entry name" value="CheY-like"/>
    <property type="match status" value="1"/>
</dbReference>
<dbReference type="InterPro" id="IPR013767">
    <property type="entry name" value="PAS_fold"/>
</dbReference>
<dbReference type="EMBL" id="CP000254">
    <property type="protein sequence ID" value="ABD41094.1"/>
    <property type="molecule type" value="Genomic_DNA"/>
</dbReference>
<protein>
    <recommendedName>
        <fullName evidence="2">histidine kinase</fullName>
        <ecNumber evidence="2">2.7.13.3</ecNumber>
    </recommendedName>
</protein>
<evidence type="ECO:0000313" key="13">
    <source>
        <dbReference type="Proteomes" id="UP000001941"/>
    </source>
</evidence>
<dbReference type="Pfam" id="PF01590">
    <property type="entry name" value="GAF"/>
    <property type="match status" value="1"/>
</dbReference>
<dbReference type="RefSeq" id="WP_011448371.1">
    <property type="nucleotide sequence ID" value="NC_007796.1"/>
</dbReference>
<dbReference type="Gene3D" id="3.30.450.40">
    <property type="match status" value="1"/>
</dbReference>
<feature type="domain" description="Response regulatory" evidence="9">
    <location>
        <begin position="3"/>
        <end position="118"/>
    </location>
</feature>
<dbReference type="eggNOG" id="arCOG02377">
    <property type="taxonomic scope" value="Archaea"/>
</dbReference>
<dbReference type="SUPFAM" id="SSF55874">
    <property type="entry name" value="ATPase domain of HSP90 chaperone/DNA topoisomerase II/histidine kinase"/>
    <property type="match status" value="1"/>
</dbReference>
<dbReference type="SMART" id="SM00091">
    <property type="entry name" value="PAS"/>
    <property type="match status" value="5"/>
</dbReference>
<dbReference type="InterPro" id="IPR036890">
    <property type="entry name" value="HATPase_C_sf"/>
</dbReference>
<dbReference type="InterPro" id="IPR000014">
    <property type="entry name" value="PAS"/>
</dbReference>
<dbReference type="EnsemblBacteria" id="ABD41094">
    <property type="protein sequence ID" value="ABD41094"/>
    <property type="gene ID" value="Mhun_1354"/>
</dbReference>
<dbReference type="SUPFAM" id="SSF55785">
    <property type="entry name" value="PYP-like sensor domain (PAS domain)"/>
    <property type="match status" value="5"/>
</dbReference>
<evidence type="ECO:0000256" key="2">
    <source>
        <dbReference type="ARBA" id="ARBA00012438"/>
    </source>
</evidence>